<comment type="caution">
    <text evidence="2">The sequence shown here is derived from an EMBL/GenBank/DDBJ whole genome shotgun (WGS) entry which is preliminary data.</text>
</comment>
<protein>
    <recommendedName>
        <fullName evidence="4">Secreted protein</fullName>
    </recommendedName>
</protein>
<dbReference type="Proteomes" id="UP000295083">
    <property type="component" value="Unassembled WGS sequence"/>
</dbReference>
<keyword evidence="3" id="KW-1185">Reference proteome</keyword>
<evidence type="ECO:0000313" key="3">
    <source>
        <dbReference type="Proteomes" id="UP000295083"/>
    </source>
</evidence>
<evidence type="ECO:0008006" key="4">
    <source>
        <dbReference type="Google" id="ProtNLM"/>
    </source>
</evidence>
<organism evidence="2 3">
    <name type="scientific">Colletotrichum spinosum</name>
    <dbReference type="NCBI Taxonomy" id="1347390"/>
    <lineage>
        <taxon>Eukaryota</taxon>
        <taxon>Fungi</taxon>
        <taxon>Dikarya</taxon>
        <taxon>Ascomycota</taxon>
        <taxon>Pezizomycotina</taxon>
        <taxon>Sordariomycetes</taxon>
        <taxon>Hypocreomycetidae</taxon>
        <taxon>Glomerellales</taxon>
        <taxon>Glomerellaceae</taxon>
        <taxon>Colletotrichum</taxon>
        <taxon>Colletotrichum orbiculare species complex</taxon>
    </lineage>
</organism>
<accession>A0A4R8Q1B1</accession>
<evidence type="ECO:0000313" key="2">
    <source>
        <dbReference type="EMBL" id="TDZ30426.1"/>
    </source>
</evidence>
<feature type="signal peptide" evidence="1">
    <location>
        <begin position="1"/>
        <end position="19"/>
    </location>
</feature>
<keyword evidence="1" id="KW-0732">Signal</keyword>
<feature type="chain" id="PRO_5020929928" description="Secreted protein" evidence="1">
    <location>
        <begin position="20"/>
        <end position="73"/>
    </location>
</feature>
<evidence type="ECO:0000256" key="1">
    <source>
        <dbReference type="SAM" id="SignalP"/>
    </source>
</evidence>
<name>A0A4R8Q1B1_9PEZI</name>
<dbReference type="AlphaFoldDB" id="A0A4R8Q1B1"/>
<reference evidence="2 3" key="1">
    <citation type="submission" date="2018-11" db="EMBL/GenBank/DDBJ databases">
        <title>Genome sequence and assembly of Colletotrichum spinosum.</title>
        <authorList>
            <person name="Gan P."/>
            <person name="Shirasu K."/>
        </authorList>
    </citation>
    <scope>NUCLEOTIDE SEQUENCE [LARGE SCALE GENOMIC DNA]</scope>
    <source>
        <strain evidence="2 3">CBS 515.97</strain>
    </source>
</reference>
<dbReference type="EMBL" id="QAPG01000131">
    <property type="protein sequence ID" value="TDZ30426.1"/>
    <property type="molecule type" value="Genomic_DNA"/>
</dbReference>
<gene>
    <name evidence="2" type="ORF">C8035_v002777</name>
</gene>
<sequence length="73" mass="7959">MVSTAKLFAWAMAASVSVAQYCKPPPGDCRKIDDCTFYYGKNICLRPDGQKSCPGSKNEQCCHSGSDAAIFCW</sequence>
<proteinExistence type="predicted"/>